<sequence>MIESMEAGRVGENNNMKLEIGGVLERLIVEQERALQNAQHRIAVALAQDNLAMLREVRMRLMVDKGLIGMIQSGSVRSAVSDVMSDFEHRVQSAFDSVGYLTDKLIACYAEEEELQAACDKSKEEGDTYIRKMFGGKKAAKAYSEALEFSMRRSEKLAYALALRKEVADKRSALNEGQRNVLALVEEFLQKGMAKQHVVPAEQ</sequence>
<protein>
    <submittedName>
        <fullName evidence="1">Uncharacterized protein</fullName>
    </submittedName>
</protein>
<reference evidence="1" key="1">
    <citation type="journal article" date="2021" name="ISME J.">
        <title>Genomic evolution of the class Acidithiobacillia: deep-branching Proteobacteria living in extreme acidic conditions.</title>
        <authorList>
            <person name="Moya-Beltran A."/>
            <person name="Beard S."/>
            <person name="Rojas-Villalobos C."/>
            <person name="Issotta F."/>
            <person name="Gallardo Y."/>
            <person name="Ulloa R."/>
            <person name="Giaveno A."/>
            <person name="Degli Esposti M."/>
            <person name="Johnson D.B."/>
            <person name="Quatrini R."/>
        </authorList>
    </citation>
    <scope>NUCLEOTIDE SEQUENCE</scope>
    <source>
        <strain evidence="1">DSM 583</strain>
    </source>
</reference>
<dbReference type="AlphaFoldDB" id="A0A8X8GBC4"/>
<dbReference type="EMBL" id="JABBHS010000305">
    <property type="protein sequence ID" value="MBU2723597.1"/>
    <property type="molecule type" value="Genomic_DNA"/>
</dbReference>
<organism evidence="1 2">
    <name type="scientific">Acidithiobacillus ferridurans</name>
    <dbReference type="NCBI Taxonomy" id="1232575"/>
    <lineage>
        <taxon>Bacteria</taxon>
        <taxon>Pseudomonadati</taxon>
        <taxon>Pseudomonadota</taxon>
        <taxon>Acidithiobacillia</taxon>
        <taxon>Acidithiobacillales</taxon>
        <taxon>Acidithiobacillaceae</taxon>
        <taxon>Acidithiobacillus</taxon>
    </lineage>
</organism>
<dbReference type="RefSeq" id="WP_215885918.1">
    <property type="nucleotide sequence ID" value="NZ_CP134225.1"/>
</dbReference>
<evidence type="ECO:0000313" key="2">
    <source>
        <dbReference type="Proteomes" id="UP000887300"/>
    </source>
</evidence>
<comment type="caution">
    <text evidence="1">The sequence shown here is derived from an EMBL/GenBank/DDBJ whole genome shotgun (WGS) entry which is preliminary data.</text>
</comment>
<evidence type="ECO:0000313" key="1">
    <source>
        <dbReference type="EMBL" id="MBU2723597.1"/>
    </source>
</evidence>
<accession>A0A8X8GBC4</accession>
<name>A0A8X8GBC4_ACIFI</name>
<gene>
    <name evidence="1" type="ORF">HF568_10400</name>
</gene>
<proteinExistence type="predicted"/>
<dbReference type="Proteomes" id="UP000887300">
    <property type="component" value="Unassembled WGS sequence"/>
</dbReference>